<evidence type="ECO:0000256" key="2">
    <source>
        <dbReference type="ARBA" id="ARBA00010663"/>
    </source>
</evidence>
<keyword evidence="8" id="KW-0807">Transducer</keyword>
<dbReference type="STRING" id="104452.A0A0L7L806"/>
<feature type="non-terminal residue" evidence="11">
    <location>
        <position position="172"/>
    </location>
</feature>
<evidence type="ECO:0000256" key="8">
    <source>
        <dbReference type="ARBA" id="ARBA00023224"/>
    </source>
</evidence>
<keyword evidence="7 11" id="KW-0675">Receptor</keyword>
<evidence type="ECO:0000256" key="3">
    <source>
        <dbReference type="ARBA" id="ARBA00022692"/>
    </source>
</evidence>
<feature type="transmembrane region" description="Helical" evidence="9">
    <location>
        <begin position="101"/>
        <end position="119"/>
    </location>
</feature>
<proteinExistence type="inferred from homology"/>
<keyword evidence="3 9" id="KW-0812">Transmembrane</keyword>
<comment type="subcellular location">
    <subcellularLocation>
        <location evidence="1">Membrane</location>
        <topology evidence="1">Multi-pass membrane protein</topology>
    </subcellularLocation>
</comment>
<dbReference type="Proteomes" id="UP000037510">
    <property type="component" value="Unassembled WGS sequence"/>
</dbReference>
<keyword evidence="12" id="KW-1185">Reference proteome</keyword>
<evidence type="ECO:0000313" key="12">
    <source>
        <dbReference type="Proteomes" id="UP000037510"/>
    </source>
</evidence>
<dbReference type="Gene3D" id="1.20.1070.10">
    <property type="entry name" value="Rhodopsin 7-helix transmembrane proteins"/>
    <property type="match status" value="1"/>
</dbReference>
<dbReference type="AlphaFoldDB" id="A0A0L7L806"/>
<dbReference type="SUPFAM" id="SSF81321">
    <property type="entry name" value="Family A G protein-coupled receptor-like"/>
    <property type="match status" value="1"/>
</dbReference>
<dbReference type="Pfam" id="PF00001">
    <property type="entry name" value="7tm_1"/>
    <property type="match status" value="1"/>
</dbReference>
<evidence type="ECO:0000256" key="6">
    <source>
        <dbReference type="ARBA" id="ARBA00023136"/>
    </source>
</evidence>
<keyword evidence="6 9" id="KW-0472">Membrane</keyword>
<evidence type="ECO:0000256" key="4">
    <source>
        <dbReference type="ARBA" id="ARBA00022989"/>
    </source>
</evidence>
<feature type="non-terminal residue" evidence="11">
    <location>
        <position position="1"/>
    </location>
</feature>
<sequence length="172" mass="19734">MEELVSNSSYLLRWDMETTLIPFIAVHSTSVVITSAKASNAYEWRYMLPPYIIIFCLSISGNCMVIATLANNRRMRTAVSDFLLGVLCLPFTLIGQYYRRFLFGAAMCKLIPFLQAISLERYFAICRPLKSRKWQTQCHAYKMIATVWTLSFILNSPILLVSRLQPMRGNGK</sequence>
<organism evidence="11 12">
    <name type="scientific">Operophtera brumata</name>
    <name type="common">Winter moth</name>
    <name type="synonym">Phalaena brumata</name>
    <dbReference type="NCBI Taxonomy" id="104452"/>
    <lineage>
        <taxon>Eukaryota</taxon>
        <taxon>Metazoa</taxon>
        <taxon>Ecdysozoa</taxon>
        <taxon>Arthropoda</taxon>
        <taxon>Hexapoda</taxon>
        <taxon>Insecta</taxon>
        <taxon>Pterygota</taxon>
        <taxon>Neoptera</taxon>
        <taxon>Endopterygota</taxon>
        <taxon>Lepidoptera</taxon>
        <taxon>Glossata</taxon>
        <taxon>Ditrysia</taxon>
        <taxon>Geometroidea</taxon>
        <taxon>Geometridae</taxon>
        <taxon>Larentiinae</taxon>
        <taxon>Operophtera</taxon>
    </lineage>
</organism>
<gene>
    <name evidence="11" type="ORF">OBRU01_13256</name>
</gene>
<dbReference type="PANTHER" id="PTHR24238:SF46">
    <property type="entry name" value="GASTRIN_CHOLECYSTOKININ TYPE B RECEPTOR"/>
    <property type="match status" value="1"/>
</dbReference>
<dbReference type="GO" id="GO:0005886">
    <property type="term" value="C:plasma membrane"/>
    <property type="evidence" value="ECO:0007669"/>
    <property type="project" value="TreeGrafter"/>
</dbReference>
<evidence type="ECO:0000256" key="5">
    <source>
        <dbReference type="ARBA" id="ARBA00023040"/>
    </source>
</evidence>
<feature type="transmembrane region" description="Helical" evidence="9">
    <location>
        <begin position="140"/>
        <end position="160"/>
    </location>
</feature>
<accession>A0A0L7L806</accession>
<feature type="domain" description="G-protein coupled receptors family 1 profile" evidence="10">
    <location>
        <begin position="113"/>
        <end position="172"/>
    </location>
</feature>
<keyword evidence="4 9" id="KW-1133">Transmembrane helix</keyword>
<dbReference type="PANTHER" id="PTHR24238">
    <property type="entry name" value="G-PROTEIN COUPLED RECEPTOR"/>
    <property type="match status" value="1"/>
</dbReference>
<protein>
    <submittedName>
        <fullName evidence="11">Neuropeptide receptor A9</fullName>
    </submittedName>
</protein>
<dbReference type="InterPro" id="IPR017452">
    <property type="entry name" value="GPCR_Rhodpsn_7TM"/>
</dbReference>
<evidence type="ECO:0000256" key="9">
    <source>
        <dbReference type="SAM" id="Phobius"/>
    </source>
</evidence>
<name>A0A0L7L806_OPEBR</name>
<evidence type="ECO:0000259" key="10">
    <source>
        <dbReference type="PROSITE" id="PS50262"/>
    </source>
</evidence>
<evidence type="ECO:0000256" key="7">
    <source>
        <dbReference type="ARBA" id="ARBA00023170"/>
    </source>
</evidence>
<dbReference type="PROSITE" id="PS50262">
    <property type="entry name" value="G_PROTEIN_RECEP_F1_2"/>
    <property type="match status" value="1"/>
</dbReference>
<reference evidence="11 12" key="1">
    <citation type="journal article" date="2015" name="Genome Biol. Evol.">
        <title>The genome of winter moth (Operophtera brumata) provides a genomic perspective on sexual dimorphism and phenology.</title>
        <authorList>
            <person name="Derks M.F."/>
            <person name="Smit S."/>
            <person name="Salis L."/>
            <person name="Schijlen E."/>
            <person name="Bossers A."/>
            <person name="Mateman C."/>
            <person name="Pijl A.S."/>
            <person name="de Ridder D."/>
            <person name="Groenen M.A."/>
            <person name="Visser M.E."/>
            <person name="Megens H.J."/>
        </authorList>
    </citation>
    <scope>NUCLEOTIDE SEQUENCE [LARGE SCALE GENOMIC DNA]</scope>
    <source>
        <strain evidence="11">WM2013NL</strain>
        <tissue evidence="11">Head and thorax</tissue>
    </source>
</reference>
<evidence type="ECO:0000313" key="11">
    <source>
        <dbReference type="EMBL" id="KOB71627.1"/>
    </source>
</evidence>
<dbReference type="EMBL" id="JTDY01002342">
    <property type="protein sequence ID" value="KOB71627.1"/>
    <property type="molecule type" value="Genomic_DNA"/>
</dbReference>
<evidence type="ECO:0000256" key="1">
    <source>
        <dbReference type="ARBA" id="ARBA00004141"/>
    </source>
</evidence>
<dbReference type="GO" id="GO:0008188">
    <property type="term" value="F:neuropeptide receptor activity"/>
    <property type="evidence" value="ECO:0007669"/>
    <property type="project" value="TreeGrafter"/>
</dbReference>
<feature type="transmembrane region" description="Helical" evidence="9">
    <location>
        <begin position="77"/>
        <end position="95"/>
    </location>
</feature>
<keyword evidence="5" id="KW-0297">G-protein coupled receptor</keyword>
<comment type="similarity">
    <text evidence="2">Belongs to the G-protein coupled receptor 1 family.</text>
</comment>
<comment type="caution">
    <text evidence="11">The sequence shown here is derived from an EMBL/GenBank/DDBJ whole genome shotgun (WGS) entry which is preliminary data.</text>
</comment>
<dbReference type="InterPro" id="IPR000276">
    <property type="entry name" value="GPCR_Rhodpsn"/>
</dbReference>
<feature type="transmembrane region" description="Helical" evidence="9">
    <location>
        <begin position="51"/>
        <end position="70"/>
    </location>
</feature>